<comment type="subcellular location">
    <subcellularLocation>
        <location evidence="1">Cell membrane</location>
        <topology evidence="1">Multi-pass membrane protein</topology>
    </subcellularLocation>
</comment>
<organism evidence="8 9">
    <name type="scientific">Cedecea neteri</name>
    <dbReference type="NCBI Taxonomy" id="158822"/>
    <lineage>
        <taxon>Bacteria</taxon>
        <taxon>Pseudomonadati</taxon>
        <taxon>Pseudomonadota</taxon>
        <taxon>Gammaproteobacteria</taxon>
        <taxon>Enterobacterales</taxon>
        <taxon>Enterobacteriaceae</taxon>
        <taxon>Cedecea</taxon>
    </lineage>
</organism>
<name>A0A291DVZ5_9ENTR</name>
<dbReference type="InterPro" id="IPR002797">
    <property type="entry name" value="Polysacc_synth"/>
</dbReference>
<keyword evidence="5 7" id="KW-0472">Membrane</keyword>
<accession>A0A291DVZ5</accession>
<keyword evidence="3 7" id="KW-0812">Transmembrane</keyword>
<feature type="transmembrane region" description="Helical" evidence="7">
    <location>
        <begin position="101"/>
        <end position="119"/>
    </location>
</feature>
<gene>
    <name evidence="8" type="ORF">CO704_07590</name>
</gene>
<evidence type="ECO:0000256" key="3">
    <source>
        <dbReference type="ARBA" id="ARBA00022692"/>
    </source>
</evidence>
<evidence type="ECO:0000256" key="4">
    <source>
        <dbReference type="ARBA" id="ARBA00022989"/>
    </source>
</evidence>
<dbReference type="InterPro" id="IPR050833">
    <property type="entry name" value="Poly_Biosynth_Transport"/>
</dbReference>
<proteinExistence type="predicted"/>
<reference evidence="8 9" key="1">
    <citation type="submission" date="2017-09" db="EMBL/GenBank/DDBJ databases">
        <title>FDA dAtabase for Regulatory Grade micrObial Sequences (FDA-ARGOS): Supporting development and validation of Infectious Disease Dx tests.</title>
        <authorList>
            <person name="Minogue T."/>
            <person name="Wolcott M."/>
            <person name="Wasieloski L."/>
            <person name="Aguilar W."/>
            <person name="Moore D."/>
            <person name="Tallon L."/>
            <person name="Sadzewicz L."/>
            <person name="Ott S."/>
            <person name="Zhao X."/>
            <person name="Nagaraj S."/>
            <person name="Vavikolanu K."/>
            <person name="Aluvathingal J."/>
            <person name="Nadendla S."/>
            <person name="Sichtig H."/>
        </authorList>
    </citation>
    <scope>NUCLEOTIDE SEQUENCE [LARGE SCALE GENOMIC DNA]</scope>
    <source>
        <strain evidence="8 9">FDAARGOS_392</strain>
    </source>
</reference>
<dbReference type="RefSeq" id="WP_061276632.1">
    <property type="nucleotide sequence ID" value="NZ_CP023525.1"/>
</dbReference>
<feature type="transmembrane region" description="Helical" evidence="7">
    <location>
        <begin position="74"/>
        <end position="95"/>
    </location>
</feature>
<dbReference type="PANTHER" id="PTHR30250">
    <property type="entry name" value="PST FAMILY PREDICTED COLANIC ACID TRANSPORTER"/>
    <property type="match status" value="1"/>
</dbReference>
<dbReference type="PANTHER" id="PTHR30250:SF11">
    <property type="entry name" value="O-ANTIGEN TRANSPORTER-RELATED"/>
    <property type="match status" value="1"/>
</dbReference>
<evidence type="ECO:0000256" key="7">
    <source>
        <dbReference type="SAM" id="Phobius"/>
    </source>
</evidence>
<keyword evidence="4 7" id="KW-1133">Transmembrane helix</keyword>
<feature type="transmembrane region" description="Helical" evidence="7">
    <location>
        <begin position="131"/>
        <end position="151"/>
    </location>
</feature>
<feature type="transmembrane region" description="Helical" evidence="7">
    <location>
        <begin position="157"/>
        <end position="177"/>
    </location>
</feature>
<dbReference type="AlphaFoldDB" id="A0A291DVZ5"/>
<dbReference type="Pfam" id="PF01943">
    <property type="entry name" value="Polysacc_synt"/>
    <property type="match status" value="1"/>
</dbReference>
<protein>
    <recommendedName>
        <fullName evidence="6">Putative O-antigen transporter</fullName>
    </recommendedName>
</protein>
<feature type="transmembrane region" description="Helical" evidence="7">
    <location>
        <begin position="342"/>
        <end position="361"/>
    </location>
</feature>
<evidence type="ECO:0000313" key="8">
    <source>
        <dbReference type="EMBL" id="ATF91964.1"/>
    </source>
</evidence>
<feature type="transmembrane region" description="Helical" evidence="7">
    <location>
        <begin position="277"/>
        <end position="299"/>
    </location>
</feature>
<keyword evidence="2" id="KW-1003">Cell membrane</keyword>
<evidence type="ECO:0000256" key="2">
    <source>
        <dbReference type="ARBA" id="ARBA00022475"/>
    </source>
</evidence>
<dbReference type="Proteomes" id="UP000217979">
    <property type="component" value="Chromosome"/>
</dbReference>
<feature type="transmembrane region" description="Helical" evidence="7">
    <location>
        <begin position="198"/>
        <end position="217"/>
    </location>
</feature>
<feature type="transmembrane region" description="Helical" evidence="7">
    <location>
        <begin position="367"/>
        <end position="390"/>
    </location>
</feature>
<evidence type="ECO:0000256" key="5">
    <source>
        <dbReference type="ARBA" id="ARBA00023136"/>
    </source>
</evidence>
<sequence>MIKRGVLYIILNYLIQCLNMILSLLLMRYLSSGLLGDLSLARTWQQFVDYSHLGARFALDRYVPTSEEDERQRLLSTVLAATIIGGLFVIVAALLFNEYNYIVIILTVSGIFIAIGNVFKTYLRATNNLNDMLAIVFLSQLLPILIPLGIYCYTKDFFYFLFATLICYVLSVTYILINKRQLLDYRSLKSLLRVYKKISLPSFYLFINSLFIFLYLVMDRFFIDYSSGRAALGDYSVITFAFSALMIIPATVAELLYVKIIKQSSTVGRVLFIKEALLIVAITIIGVVVANPVMSFFIVKFTKYGDLLRDMHYATLAVIPFALTAIYYHVSNGLDLRKQMIMVNAAVCIILCVLYVIPIFHNLKYSLHYYVLIKAATGWLVFIGYSFFIWKHTRKLSIKN</sequence>
<evidence type="ECO:0000313" key="9">
    <source>
        <dbReference type="Proteomes" id="UP000217979"/>
    </source>
</evidence>
<dbReference type="GO" id="GO:0005886">
    <property type="term" value="C:plasma membrane"/>
    <property type="evidence" value="ECO:0007669"/>
    <property type="project" value="UniProtKB-SubCell"/>
</dbReference>
<evidence type="ECO:0000256" key="1">
    <source>
        <dbReference type="ARBA" id="ARBA00004651"/>
    </source>
</evidence>
<dbReference type="EMBL" id="CP023525">
    <property type="protein sequence ID" value="ATF91964.1"/>
    <property type="molecule type" value="Genomic_DNA"/>
</dbReference>
<evidence type="ECO:0000256" key="6">
    <source>
        <dbReference type="ARBA" id="ARBA00049738"/>
    </source>
</evidence>
<feature type="transmembrane region" description="Helical" evidence="7">
    <location>
        <begin position="6"/>
        <end position="26"/>
    </location>
</feature>
<feature type="transmembrane region" description="Helical" evidence="7">
    <location>
        <begin position="311"/>
        <end position="330"/>
    </location>
</feature>
<feature type="transmembrane region" description="Helical" evidence="7">
    <location>
        <begin position="237"/>
        <end position="257"/>
    </location>
</feature>